<feature type="domain" description="C2H2-type" evidence="6">
    <location>
        <begin position="236"/>
        <end position="263"/>
    </location>
</feature>
<evidence type="ECO:0000313" key="8">
    <source>
        <dbReference type="Proteomes" id="UP001148838"/>
    </source>
</evidence>
<evidence type="ECO:0000256" key="3">
    <source>
        <dbReference type="ARBA" id="ARBA00022771"/>
    </source>
</evidence>
<organism evidence="7 8">
    <name type="scientific">Periplaneta americana</name>
    <name type="common">American cockroach</name>
    <name type="synonym">Blatta americana</name>
    <dbReference type="NCBI Taxonomy" id="6978"/>
    <lineage>
        <taxon>Eukaryota</taxon>
        <taxon>Metazoa</taxon>
        <taxon>Ecdysozoa</taxon>
        <taxon>Arthropoda</taxon>
        <taxon>Hexapoda</taxon>
        <taxon>Insecta</taxon>
        <taxon>Pterygota</taxon>
        <taxon>Neoptera</taxon>
        <taxon>Polyneoptera</taxon>
        <taxon>Dictyoptera</taxon>
        <taxon>Blattodea</taxon>
        <taxon>Blattoidea</taxon>
        <taxon>Blattidae</taxon>
        <taxon>Blattinae</taxon>
        <taxon>Periplaneta</taxon>
    </lineage>
</organism>
<proteinExistence type="predicted"/>
<keyword evidence="3 5" id="KW-0863">Zinc-finger</keyword>
<name>A0ABQ8RW64_PERAM</name>
<accession>A0ABQ8RW64</accession>
<evidence type="ECO:0000256" key="1">
    <source>
        <dbReference type="ARBA" id="ARBA00022723"/>
    </source>
</evidence>
<keyword evidence="2" id="KW-0677">Repeat</keyword>
<evidence type="ECO:0000256" key="4">
    <source>
        <dbReference type="ARBA" id="ARBA00022833"/>
    </source>
</evidence>
<evidence type="ECO:0000259" key="6">
    <source>
        <dbReference type="PROSITE" id="PS50157"/>
    </source>
</evidence>
<dbReference type="PROSITE" id="PS50157">
    <property type="entry name" value="ZINC_FINGER_C2H2_2"/>
    <property type="match status" value="8"/>
</dbReference>
<gene>
    <name evidence="7" type="ORF">ANN_27511</name>
</gene>
<dbReference type="EMBL" id="JAJSOF020000041">
    <property type="protein sequence ID" value="KAJ4425885.1"/>
    <property type="molecule type" value="Genomic_DNA"/>
</dbReference>
<feature type="domain" description="C2H2-type" evidence="6">
    <location>
        <begin position="264"/>
        <end position="291"/>
    </location>
</feature>
<evidence type="ECO:0000256" key="5">
    <source>
        <dbReference type="PROSITE-ProRule" id="PRU00042"/>
    </source>
</evidence>
<feature type="domain" description="C2H2-type" evidence="6">
    <location>
        <begin position="404"/>
        <end position="431"/>
    </location>
</feature>
<dbReference type="PROSITE" id="PS00028">
    <property type="entry name" value="ZINC_FINGER_C2H2_1"/>
    <property type="match status" value="8"/>
</dbReference>
<evidence type="ECO:0000256" key="2">
    <source>
        <dbReference type="ARBA" id="ARBA00022737"/>
    </source>
</evidence>
<dbReference type="Proteomes" id="UP001148838">
    <property type="component" value="Unassembled WGS sequence"/>
</dbReference>
<dbReference type="SUPFAM" id="SSF57667">
    <property type="entry name" value="beta-beta-alpha zinc fingers"/>
    <property type="match status" value="4"/>
</dbReference>
<comment type="caution">
    <text evidence="7">The sequence shown here is derived from an EMBL/GenBank/DDBJ whole genome shotgun (WGS) entry which is preliminary data.</text>
</comment>
<evidence type="ECO:0000313" key="7">
    <source>
        <dbReference type="EMBL" id="KAJ4425885.1"/>
    </source>
</evidence>
<feature type="domain" description="C2H2-type" evidence="6">
    <location>
        <begin position="208"/>
        <end position="235"/>
    </location>
</feature>
<dbReference type="InterPro" id="IPR013087">
    <property type="entry name" value="Znf_C2H2_type"/>
</dbReference>
<dbReference type="PANTHER" id="PTHR14196:SF12">
    <property type="entry name" value="ZINC FINGER PROTEIN 208-LIKE"/>
    <property type="match status" value="1"/>
</dbReference>
<keyword evidence="8" id="KW-1185">Reference proteome</keyword>
<protein>
    <recommendedName>
        <fullName evidence="6">C2H2-type domain-containing protein</fullName>
    </recommendedName>
</protein>
<keyword evidence="1" id="KW-0479">Metal-binding</keyword>
<sequence>MDVIKMEPDVDPLAIETNENTDSEEKKAFSQDVNLLNLHPTQIKTECKNISYDVISELQHGETPVAIKDPKIKCEAEEQYCDLDAVKEELKLEVTTEEYEILAESENSIRNSFVSVEQENVLFLPKELTVEDMLLLQQCYSYAGAQGNEIPQCDDISRKQHLTMGQRRENCSDELKTRKDNWNKCNPSDNNIATSSSLKSQHTGKKLFKCEICEKCFARSEHLKNHARTHTGEKPFTCDVCGKCFSELGHLKIHTRIHTGEKPFTCDVCGMCFSRSNHRKSHERLHTGDKPFNCNVCGKRFSQLGYLKAHELTHTGVKQFKCDVCEKCFSCPRYLKTHALVHKGEKPFKCDVCGKCFLRSLYLKSHLLQHTGEKPFKCDVCGKCCTQWAHLKSHQRVHVGGKPFKCEVCGKCFSGLQYFKKHVRLHSGEKSV</sequence>
<feature type="domain" description="C2H2-type" evidence="6">
    <location>
        <begin position="292"/>
        <end position="319"/>
    </location>
</feature>
<dbReference type="PANTHER" id="PTHR14196">
    <property type="entry name" value="ODD-SKIPPED - RELATED"/>
    <property type="match status" value="1"/>
</dbReference>
<dbReference type="Pfam" id="PF00096">
    <property type="entry name" value="zf-C2H2"/>
    <property type="match status" value="6"/>
</dbReference>
<dbReference type="InterPro" id="IPR036236">
    <property type="entry name" value="Znf_C2H2_sf"/>
</dbReference>
<dbReference type="InterPro" id="IPR050717">
    <property type="entry name" value="C2H2-ZF_Transcription_Reg"/>
</dbReference>
<dbReference type="Gene3D" id="3.30.160.60">
    <property type="entry name" value="Classic Zinc Finger"/>
    <property type="match status" value="8"/>
</dbReference>
<keyword evidence="4" id="KW-0862">Zinc</keyword>
<feature type="domain" description="C2H2-type" evidence="6">
    <location>
        <begin position="348"/>
        <end position="375"/>
    </location>
</feature>
<feature type="domain" description="C2H2-type" evidence="6">
    <location>
        <begin position="376"/>
        <end position="403"/>
    </location>
</feature>
<feature type="domain" description="C2H2-type" evidence="6">
    <location>
        <begin position="320"/>
        <end position="347"/>
    </location>
</feature>
<reference evidence="7 8" key="1">
    <citation type="journal article" date="2022" name="Allergy">
        <title>Genome assembly and annotation of Periplaneta americana reveal a comprehensive cockroach allergen profile.</title>
        <authorList>
            <person name="Wang L."/>
            <person name="Xiong Q."/>
            <person name="Saelim N."/>
            <person name="Wang L."/>
            <person name="Nong W."/>
            <person name="Wan A.T."/>
            <person name="Shi M."/>
            <person name="Liu X."/>
            <person name="Cao Q."/>
            <person name="Hui J.H.L."/>
            <person name="Sookrung N."/>
            <person name="Leung T.F."/>
            <person name="Tungtrongchitr A."/>
            <person name="Tsui S.K.W."/>
        </authorList>
    </citation>
    <scope>NUCLEOTIDE SEQUENCE [LARGE SCALE GENOMIC DNA]</scope>
    <source>
        <strain evidence="7">PWHHKU_190912</strain>
    </source>
</reference>
<dbReference type="SMART" id="SM00355">
    <property type="entry name" value="ZnF_C2H2"/>
    <property type="match status" value="8"/>
</dbReference>